<dbReference type="GO" id="GO:0003677">
    <property type="term" value="F:DNA binding"/>
    <property type="evidence" value="ECO:0007669"/>
    <property type="project" value="UniProtKB-KW"/>
</dbReference>
<comment type="similarity">
    <text evidence="1">In the C-terminal section; belongs to the class-I pyridoxal-phosphate-dependent aminotransferase family.</text>
</comment>
<dbReference type="SUPFAM" id="SSF46785">
    <property type="entry name" value="Winged helix' DNA-binding domain"/>
    <property type="match status" value="1"/>
</dbReference>
<dbReference type="InterPro" id="IPR051446">
    <property type="entry name" value="HTH_trans_reg/aminotransferase"/>
</dbReference>
<keyword evidence="3" id="KW-0808">Transferase</keyword>
<comment type="caution">
    <text evidence="9">The sequence shown here is derived from an EMBL/GenBank/DDBJ whole genome shotgun (WGS) entry which is preliminary data.</text>
</comment>
<evidence type="ECO:0000256" key="3">
    <source>
        <dbReference type="ARBA" id="ARBA00022679"/>
    </source>
</evidence>
<dbReference type="Gene3D" id="1.10.10.10">
    <property type="entry name" value="Winged helix-like DNA-binding domain superfamily/Winged helix DNA-binding domain"/>
    <property type="match status" value="1"/>
</dbReference>
<name>A0A0P9WXC9_9PSED</name>
<evidence type="ECO:0000256" key="6">
    <source>
        <dbReference type="ARBA" id="ARBA00023125"/>
    </source>
</evidence>
<evidence type="ECO:0000256" key="5">
    <source>
        <dbReference type="ARBA" id="ARBA00023015"/>
    </source>
</evidence>
<gene>
    <name evidence="9" type="ORF">ALO64_03873</name>
</gene>
<dbReference type="Pfam" id="PF00155">
    <property type="entry name" value="Aminotran_1_2"/>
    <property type="match status" value="1"/>
</dbReference>
<dbReference type="InterPro" id="IPR000524">
    <property type="entry name" value="Tscrpt_reg_HTH_GntR"/>
</dbReference>
<dbReference type="Gene3D" id="3.90.1150.10">
    <property type="entry name" value="Aspartate Aminotransferase, domain 1"/>
    <property type="match status" value="1"/>
</dbReference>
<feature type="non-terminal residue" evidence="9">
    <location>
        <position position="1"/>
    </location>
</feature>
<dbReference type="Pfam" id="PF00392">
    <property type="entry name" value="GntR"/>
    <property type="match status" value="1"/>
</dbReference>
<dbReference type="FunFam" id="1.10.10.10:FF:000401">
    <property type="entry name" value="GntR family transcriptional regulator"/>
    <property type="match status" value="1"/>
</dbReference>
<dbReference type="InterPro" id="IPR036390">
    <property type="entry name" value="WH_DNA-bd_sf"/>
</dbReference>
<dbReference type="SMART" id="SM00345">
    <property type="entry name" value="HTH_GNTR"/>
    <property type="match status" value="1"/>
</dbReference>
<dbReference type="InterPro" id="IPR015424">
    <property type="entry name" value="PyrdxlP-dep_Trfase"/>
</dbReference>
<evidence type="ECO:0000256" key="2">
    <source>
        <dbReference type="ARBA" id="ARBA00022576"/>
    </source>
</evidence>
<dbReference type="PATRIC" id="fig|86176.4.peg.4375"/>
<dbReference type="InterPro" id="IPR015421">
    <property type="entry name" value="PyrdxlP-dep_Trfase_major"/>
</dbReference>
<dbReference type="InterPro" id="IPR004839">
    <property type="entry name" value="Aminotransferase_I/II_large"/>
</dbReference>
<dbReference type="PANTHER" id="PTHR46577">
    <property type="entry name" value="HTH-TYPE TRANSCRIPTIONAL REGULATORY PROTEIN GABR"/>
    <property type="match status" value="1"/>
</dbReference>
<dbReference type="SUPFAM" id="SSF53383">
    <property type="entry name" value="PLP-dependent transferases"/>
    <property type="match status" value="1"/>
</dbReference>
<organism evidence="9 10">
    <name type="scientific">Pseudomonas meliae</name>
    <dbReference type="NCBI Taxonomy" id="86176"/>
    <lineage>
        <taxon>Bacteria</taxon>
        <taxon>Pseudomonadati</taxon>
        <taxon>Pseudomonadota</taxon>
        <taxon>Gammaproteobacteria</taxon>
        <taxon>Pseudomonadales</taxon>
        <taxon>Pseudomonadaceae</taxon>
        <taxon>Pseudomonas</taxon>
    </lineage>
</organism>
<feature type="domain" description="HTH gntR-type" evidence="8">
    <location>
        <begin position="76"/>
        <end position="144"/>
    </location>
</feature>
<proteinExistence type="inferred from homology"/>
<reference evidence="9 10" key="1">
    <citation type="submission" date="2015-09" db="EMBL/GenBank/DDBJ databases">
        <title>Genome announcement of multiple Pseudomonas syringae strains.</title>
        <authorList>
            <person name="Thakur S."/>
            <person name="Wang P.W."/>
            <person name="Gong Y."/>
            <person name="Weir B.S."/>
            <person name="Guttman D.S."/>
        </authorList>
    </citation>
    <scope>NUCLEOTIDE SEQUENCE [LARGE SCALE GENOMIC DNA]</scope>
    <source>
        <strain evidence="9 10">ICMP6289</strain>
    </source>
</reference>
<dbReference type="PANTHER" id="PTHR46577:SF2">
    <property type="entry name" value="TRANSCRIPTIONAL REGULATORY PROTEIN"/>
    <property type="match status" value="1"/>
</dbReference>
<keyword evidence="10" id="KW-1185">Reference proteome</keyword>
<evidence type="ECO:0000313" key="10">
    <source>
        <dbReference type="Proteomes" id="UP000050455"/>
    </source>
</evidence>
<evidence type="ECO:0000256" key="7">
    <source>
        <dbReference type="ARBA" id="ARBA00023163"/>
    </source>
</evidence>
<keyword evidence="7" id="KW-0804">Transcription</keyword>
<dbReference type="InterPro" id="IPR036388">
    <property type="entry name" value="WH-like_DNA-bd_sf"/>
</dbReference>
<keyword evidence="4" id="KW-0663">Pyridoxal phosphate</keyword>
<sequence length="551" mass="61265">KNFSKSPTPETASGFFGFKGFAYGVFSRVYFRAAVVTAGLNVNCSRTLLDCAGYSVSVFLKTINHRSFRGCVMTNLLLYQRIAQQLAEDIRRGVYQPGERVPSVRKMSSQLNVSHATVLQAYANLEDQGLIRARPQSGYYVHQTPALTASTPDIARVERPGLVTRSSIIQQVLEESRREGVFALGAAVPHVDYLPVRALHQQLAKVTRFHSPRAFSYMFSPGFEPLRRQVAIRMRDAGVVVDPSEVVITHGCVDALQMTLRVLTRPGDLIAAESPAYYGLLQLADLLDLKVIEIPSDPATGISLEALQLAANQWSIKALVLTSRLSNPLGGTMPEERQKNLLRLASDFDIQVVEDDVYGELMFEVGRTKALKAFDRLGRVIYCSSFSKTLSPGVRIGWIIAGKYQAEIQRLQTFSTHSACSVTQMAVAAYLENGGYDRHLRFIRLEYRKNLSAFQLAVQQFFPEGTQMSRPAGGFILWVSLPGRVNTQELHVRALEQGISIAPGLIFSNTEQFNHCIRLNCGMPWNKEAERALMTLGILAKQLCQEAVHVY</sequence>
<evidence type="ECO:0000256" key="1">
    <source>
        <dbReference type="ARBA" id="ARBA00005384"/>
    </source>
</evidence>
<dbReference type="GO" id="GO:0030170">
    <property type="term" value="F:pyridoxal phosphate binding"/>
    <property type="evidence" value="ECO:0007669"/>
    <property type="project" value="InterPro"/>
</dbReference>
<dbReference type="CDD" id="cd07377">
    <property type="entry name" value="WHTH_GntR"/>
    <property type="match status" value="1"/>
</dbReference>
<dbReference type="GO" id="GO:0003700">
    <property type="term" value="F:DNA-binding transcription factor activity"/>
    <property type="evidence" value="ECO:0007669"/>
    <property type="project" value="InterPro"/>
</dbReference>
<evidence type="ECO:0000259" key="8">
    <source>
        <dbReference type="PROSITE" id="PS50949"/>
    </source>
</evidence>
<dbReference type="PROSITE" id="PS50949">
    <property type="entry name" value="HTH_GNTR"/>
    <property type="match status" value="1"/>
</dbReference>
<evidence type="ECO:0000256" key="4">
    <source>
        <dbReference type="ARBA" id="ARBA00022898"/>
    </source>
</evidence>
<evidence type="ECO:0000313" key="9">
    <source>
        <dbReference type="EMBL" id="KPX87992.1"/>
    </source>
</evidence>
<keyword evidence="2" id="KW-0032">Aminotransferase</keyword>
<dbReference type="GO" id="GO:0008483">
    <property type="term" value="F:transaminase activity"/>
    <property type="evidence" value="ECO:0007669"/>
    <property type="project" value="UniProtKB-KW"/>
</dbReference>
<dbReference type="EMBL" id="LJQT01000256">
    <property type="protein sequence ID" value="KPX87992.1"/>
    <property type="molecule type" value="Genomic_DNA"/>
</dbReference>
<dbReference type="CDD" id="cd00609">
    <property type="entry name" value="AAT_like"/>
    <property type="match status" value="1"/>
</dbReference>
<dbReference type="Proteomes" id="UP000050455">
    <property type="component" value="Unassembled WGS sequence"/>
</dbReference>
<dbReference type="Gene3D" id="3.40.640.10">
    <property type="entry name" value="Type I PLP-dependent aspartate aminotransferase-like (Major domain)"/>
    <property type="match status" value="1"/>
</dbReference>
<dbReference type="InterPro" id="IPR015422">
    <property type="entry name" value="PyrdxlP-dep_Trfase_small"/>
</dbReference>
<keyword evidence="6" id="KW-0238">DNA-binding</keyword>
<keyword evidence="5" id="KW-0805">Transcription regulation</keyword>
<dbReference type="AlphaFoldDB" id="A0A0P9WXC9"/>
<accession>A0A0P9WXC9</accession>
<protein>
    <submittedName>
        <fullName evidence="9">Transcriptional regulator, GntR family</fullName>
    </submittedName>
</protein>